<comment type="pathway">
    <text evidence="1">Plant hormone metabolism; auxin biosynthesis.</text>
</comment>
<dbReference type="InterPro" id="IPR006311">
    <property type="entry name" value="TAT_signal"/>
</dbReference>
<accession>A0A5B8CMA7</accession>
<dbReference type="SUPFAM" id="SSF51905">
    <property type="entry name" value="FAD/NAD(P)-binding domain"/>
    <property type="match status" value="1"/>
</dbReference>
<keyword evidence="5" id="KW-0073">Auxin biosynthesis</keyword>
<evidence type="ECO:0000256" key="1">
    <source>
        <dbReference type="ARBA" id="ARBA00004814"/>
    </source>
</evidence>
<organism evidence="8 9">
    <name type="scientific">Sphingobium fuliginis ATCC 27551</name>
    <dbReference type="NCBI Taxonomy" id="1208342"/>
    <lineage>
        <taxon>Bacteria</taxon>
        <taxon>Pseudomonadati</taxon>
        <taxon>Pseudomonadota</taxon>
        <taxon>Alphaproteobacteria</taxon>
        <taxon>Sphingomonadales</taxon>
        <taxon>Sphingomonadaceae</taxon>
        <taxon>Sphingobium</taxon>
    </lineage>
</organism>
<dbReference type="PANTHER" id="PTHR10742:SF342">
    <property type="entry name" value="AMINE OXIDASE"/>
    <property type="match status" value="1"/>
</dbReference>
<dbReference type="SUPFAM" id="SSF54373">
    <property type="entry name" value="FAD-linked reductases, C-terminal domain"/>
    <property type="match status" value="1"/>
</dbReference>
<dbReference type="KEGG" id="sufl:FIL70_18840"/>
<comment type="similarity">
    <text evidence="2">Belongs to the tryptophan 2-monooxygenase family.</text>
</comment>
<dbReference type="Proteomes" id="UP000311469">
    <property type="component" value="Chromosome cSF2"/>
</dbReference>
<dbReference type="GO" id="GO:0009063">
    <property type="term" value="P:amino acid catabolic process"/>
    <property type="evidence" value="ECO:0007669"/>
    <property type="project" value="TreeGrafter"/>
</dbReference>
<dbReference type="Gene3D" id="1.20.1440.240">
    <property type="match status" value="1"/>
</dbReference>
<reference evidence="8 9" key="1">
    <citation type="submission" date="2019-06" db="EMBL/GenBank/DDBJ databases">
        <title>Genome organization and adaptive potential of archetypical organophosphate degarding Sphingobium fuliginis ATCC 27551.</title>
        <authorList>
            <person name="Sarwar A."/>
            <person name="Parthasarathy S."/>
            <person name="Singh C."/>
            <person name="Siddavattam D."/>
        </authorList>
    </citation>
    <scope>NUCLEOTIDE SEQUENCE [LARGE SCALE GENOMIC DNA]</scope>
    <source>
        <strain evidence="8 9">ATCC 27551</strain>
    </source>
</reference>
<dbReference type="PANTHER" id="PTHR10742">
    <property type="entry name" value="FLAVIN MONOAMINE OXIDASE"/>
    <property type="match status" value="1"/>
</dbReference>
<sequence length="541" mass="57302">MLPPALRRAGSSIPTPRRSACWADSGISVSQRSFKGVAPLDRRALLRSLGGATLAAALPAPVVGATRTDGVGSVVILGAGIAGLVAARELEQRGVDVTVLEARERVGGRVWTLRGGDSFTDTDGTTQRVGFGDGLYLNAGAARIPSHHDGVLGLCRDLHVPLEVLVNSSRSAFIADADGPLRLRQAANDLRGHLSALLEKGLRAGSFDQTIDAPTRKALESFLTGYGDLAADGHYGGSARSGLARPPGAFDEVQQAVAPRTLDQLLANPNLAGLLFEEEIYMQATMLAPVGGMDRIPRALAASLRKPVVTGADIVEIRRAGAGVGIVWRDAKGGAQVVRADRAIITLPLPVLAGIKGDFSAPVKRAIAAAHYQDTVKVAFQSRPFWEEQQVYGGLSFVGGETSVIWYPSDRFQQPQAVLLAAYMALDAAKSFAARPIPEQIALARAAVDRIHPGHGADLQSPVVVNWRKTPHNLGPWLDWHADGNSLDDFRLLNQPDGPFLFAGSHLSQYSGQWQEGAVLSARRAADALVPSPANVTPRHA</sequence>
<dbReference type="EC" id="1.13.12.3" evidence="3"/>
<evidence type="ECO:0000313" key="9">
    <source>
        <dbReference type="Proteomes" id="UP000311469"/>
    </source>
</evidence>
<dbReference type="Gene3D" id="3.90.660.10">
    <property type="match status" value="1"/>
</dbReference>
<evidence type="ECO:0000256" key="2">
    <source>
        <dbReference type="ARBA" id="ARBA00005833"/>
    </source>
</evidence>
<dbReference type="GO" id="GO:0001716">
    <property type="term" value="F:L-amino-acid oxidase activity"/>
    <property type="evidence" value="ECO:0007669"/>
    <property type="project" value="TreeGrafter"/>
</dbReference>
<dbReference type="PROSITE" id="PS51318">
    <property type="entry name" value="TAT"/>
    <property type="match status" value="1"/>
</dbReference>
<feature type="domain" description="Amine oxidase" evidence="7">
    <location>
        <begin position="81"/>
        <end position="529"/>
    </location>
</feature>
<evidence type="ECO:0000256" key="3">
    <source>
        <dbReference type="ARBA" id="ARBA00012535"/>
    </source>
</evidence>
<evidence type="ECO:0000259" key="7">
    <source>
        <dbReference type="Pfam" id="PF01593"/>
    </source>
</evidence>
<dbReference type="EMBL" id="CP041017">
    <property type="protein sequence ID" value="QDC39301.1"/>
    <property type="molecule type" value="Genomic_DNA"/>
</dbReference>
<evidence type="ECO:0000256" key="6">
    <source>
        <dbReference type="ARBA" id="ARBA00047321"/>
    </source>
</evidence>
<evidence type="ECO:0000256" key="4">
    <source>
        <dbReference type="ARBA" id="ARBA00017871"/>
    </source>
</evidence>
<evidence type="ECO:0000313" key="8">
    <source>
        <dbReference type="EMBL" id="QDC39301.1"/>
    </source>
</evidence>
<proteinExistence type="inferred from homology"/>
<dbReference type="AlphaFoldDB" id="A0A5B8CMA7"/>
<dbReference type="InterPro" id="IPR050281">
    <property type="entry name" value="Flavin_monoamine_oxidase"/>
</dbReference>
<dbReference type="Gene3D" id="3.50.50.60">
    <property type="entry name" value="FAD/NAD(P)-binding domain"/>
    <property type="match status" value="1"/>
</dbReference>
<dbReference type="GO" id="GO:0050361">
    <property type="term" value="F:tryptophan 2-monooxygenase activity"/>
    <property type="evidence" value="ECO:0007669"/>
    <property type="project" value="UniProtKB-EC"/>
</dbReference>
<gene>
    <name evidence="8" type="ORF">FIL70_18840</name>
</gene>
<dbReference type="GO" id="GO:0009851">
    <property type="term" value="P:auxin biosynthetic process"/>
    <property type="evidence" value="ECO:0007669"/>
    <property type="project" value="UniProtKB-KW"/>
</dbReference>
<protein>
    <recommendedName>
        <fullName evidence="4">Tryptophan 2-monooxygenase</fullName>
        <ecNumber evidence="3">1.13.12.3</ecNumber>
    </recommendedName>
</protein>
<name>A0A5B8CMA7_SPHSA</name>
<dbReference type="InterPro" id="IPR036188">
    <property type="entry name" value="FAD/NAD-bd_sf"/>
</dbReference>
<dbReference type="InterPro" id="IPR002937">
    <property type="entry name" value="Amino_oxidase"/>
</dbReference>
<dbReference type="Pfam" id="PF01593">
    <property type="entry name" value="Amino_oxidase"/>
    <property type="match status" value="1"/>
</dbReference>
<comment type="catalytic activity">
    <reaction evidence="6">
        <text>L-tryptophan + O2 = indole-3-acetamide + CO2 + H2O</text>
        <dbReference type="Rhea" id="RHEA:16165"/>
        <dbReference type="ChEBI" id="CHEBI:15377"/>
        <dbReference type="ChEBI" id="CHEBI:15379"/>
        <dbReference type="ChEBI" id="CHEBI:16031"/>
        <dbReference type="ChEBI" id="CHEBI:16526"/>
        <dbReference type="ChEBI" id="CHEBI:57912"/>
        <dbReference type="EC" id="1.13.12.3"/>
    </reaction>
</comment>
<evidence type="ECO:0000256" key="5">
    <source>
        <dbReference type="ARBA" id="ARBA00023070"/>
    </source>
</evidence>